<dbReference type="Gene3D" id="1.10.3720.10">
    <property type="entry name" value="MetI-like"/>
    <property type="match status" value="1"/>
</dbReference>
<accession>A0A6N9YFJ9</accession>
<dbReference type="GO" id="GO:0055085">
    <property type="term" value="P:transmembrane transport"/>
    <property type="evidence" value="ECO:0007669"/>
    <property type="project" value="InterPro"/>
</dbReference>
<dbReference type="AlphaFoldDB" id="A0A6N9YFJ9"/>
<evidence type="ECO:0000313" key="11">
    <source>
        <dbReference type="Proteomes" id="UP000469185"/>
    </source>
</evidence>
<keyword evidence="11" id="KW-1185">Reference proteome</keyword>
<evidence type="ECO:0000259" key="9">
    <source>
        <dbReference type="PROSITE" id="PS50928"/>
    </source>
</evidence>
<name>A0A6N9YFJ9_9ACTN</name>
<evidence type="ECO:0000256" key="6">
    <source>
        <dbReference type="ARBA" id="ARBA00023136"/>
    </source>
</evidence>
<comment type="caution">
    <text evidence="10">The sequence shown here is derived from an EMBL/GenBank/DDBJ whole genome shotgun (WGS) entry which is preliminary data.</text>
</comment>
<evidence type="ECO:0000256" key="2">
    <source>
        <dbReference type="ARBA" id="ARBA00022448"/>
    </source>
</evidence>
<dbReference type="CDD" id="cd06261">
    <property type="entry name" value="TM_PBP2"/>
    <property type="match status" value="1"/>
</dbReference>
<organism evidence="10 11">
    <name type="scientific">Phytoactinopolyspora alkaliphila</name>
    <dbReference type="NCBI Taxonomy" id="1783498"/>
    <lineage>
        <taxon>Bacteria</taxon>
        <taxon>Bacillati</taxon>
        <taxon>Actinomycetota</taxon>
        <taxon>Actinomycetes</taxon>
        <taxon>Jiangellales</taxon>
        <taxon>Jiangellaceae</taxon>
        <taxon>Phytoactinopolyspora</taxon>
    </lineage>
</organism>
<feature type="transmembrane region" description="Helical" evidence="7">
    <location>
        <begin position="265"/>
        <end position="288"/>
    </location>
</feature>
<feature type="transmembrane region" description="Helical" evidence="7">
    <location>
        <begin position="103"/>
        <end position="127"/>
    </location>
</feature>
<keyword evidence="5 7" id="KW-1133">Transmembrane helix</keyword>
<proteinExistence type="inferred from homology"/>
<dbReference type="SUPFAM" id="SSF161098">
    <property type="entry name" value="MetI-like"/>
    <property type="match status" value="1"/>
</dbReference>
<evidence type="ECO:0000256" key="3">
    <source>
        <dbReference type="ARBA" id="ARBA00022475"/>
    </source>
</evidence>
<feature type="region of interest" description="Disordered" evidence="8">
    <location>
        <begin position="1"/>
        <end position="22"/>
    </location>
</feature>
<sequence length="300" mass="31615">MSEIAVAESLAETQYQEPQPRRSRRRHLSGALRLLPYVVIAVYVLIALTGPLLVDYDPLSTSVTDRLLSPGSVKGDGSTAWLGTDSVGRDVLAQVVLGARTSVIIAVLTVLVSCVLGLGLGLLAGYLGGWPDTAVARSIDILVAFPGILLAIVIAGLFRPGYLTVIVALAVGGWIGFARVVRGVAMSLRERDWVDAARVMAVARIRIVTRHVLPFVVGPVVAMATLEFALIVLAEAGLSFLGIGLPPTAVSWGQTVAGGKEYLETAWWISAFPGLALAGLVISVGLVGDQLTARYGGRRR</sequence>
<dbReference type="PANTHER" id="PTHR43386">
    <property type="entry name" value="OLIGOPEPTIDE TRANSPORT SYSTEM PERMEASE PROTEIN APPC"/>
    <property type="match status" value="1"/>
</dbReference>
<feature type="domain" description="ABC transmembrane type-1" evidence="9">
    <location>
        <begin position="99"/>
        <end position="288"/>
    </location>
</feature>
<evidence type="ECO:0000256" key="4">
    <source>
        <dbReference type="ARBA" id="ARBA00022692"/>
    </source>
</evidence>
<evidence type="ECO:0000256" key="1">
    <source>
        <dbReference type="ARBA" id="ARBA00004651"/>
    </source>
</evidence>
<comment type="subcellular location">
    <subcellularLocation>
        <location evidence="1 7">Cell membrane</location>
        <topology evidence="1 7">Multi-pass membrane protein</topology>
    </subcellularLocation>
</comment>
<keyword evidence="4 7" id="KW-0812">Transmembrane</keyword>
<keyword evidence="2 7" id="KW-0813">Transport</keyword>
<dbReference type="PROSITE" id="PS50928">
    <property type="entry name" value="ABC_TM1"/>
    <property type="match status" value="1"/>
</dbReference>
<gene>
    <name evidence="10" type="ORF">G1H11_00350</name>
</gene>
<dbReference type="InterPro" id="IPR035906">
    <property type="entry name" value="MetI-like_sf"/>
</dbReference>
<evidence type="ECO:0000256" key="8">
    <source>
        <dbReference type="SAM" id="MobiDB-lite"/>
    </source>
</evidence>
<dbReference type="Pfam" id="PF00528">
    <property type="entry name" value="BPD_transp_1"/>
    <property type="match status" value="1"/>
</dbReference>
<feature type="transmembrane region" description="Helical" evidence="7">
    <location>
        <begin position="34"/>
        <end position="54"/>
    </location>
</feature>
<dbReference type="PANTHER" id="PTHR43386:SF26">
    <property type="entry name" value="ABC TRANSPORTER PERMEASE PROTEIN"/>
    <property type="match status" value="1"/>
</dbReference>
<dbReference type="InterPro" id="IPR000515">
    <property type="entry name" value="MetI-like"/>
</dbReference>
<dbReference type="RefSeq" id="WP_163815014.1">
    <property type="nucleotide sequence ID" value="NZ_JAAGOB010000001.1"/>
</dbReference>
<dbReference type="InterPro" id="IPR050366">
    <property type="entry name" value="BP-dependent_transpt_permease"/>
</dbReference>
<keyword evidence="6 7" id="KW-0472">Membrane</keyword>
<evidence type="ECO:0000313" key="10">
    <source>
        <dbReference type="EMBL" id="NED93763.1"/>
    </source>
</evidence>
<reference evidence="10 11" key="1">
    <citation type="submission" date="2020-02" db="EMBL/GenBank/DDBJ databases">
        <authorList>
            <person name="Li X.-J."/>
            <person name="Feng X.-M."/>
        </authorList>
    </citation>
    <scope>NUCLEOTIDE SEQUENCE [LARGE SCALE GENOMIC DNA]</scope>
    <source>
        <strain evidence="10 11">CGMCC 4.7225</strain>
    </source>
</reference>
<protein>
    <submittedName>
        <fullName evidence="10">ABC transporter permease</fullName>
    </submittedName>
</protein>
<feature type="transmembrane region" description="Helical" evidence="7">
    <location>
        <begin position="163"/>
        <end position="181"/>
    </location>
</feature>
<dbReference type="GO" id="GO:0005886">
    <property type="term" value="C:plasma membrane"/>
    <property type="evidence" value="ECO:0007669"/>
    <property type="project" value="UniProtKB-SubCell"/>
</dbReference>
<evidence type="ECO:0000256" key="7">
    <source>
        <dbReference type="RuleBase" id="RU363032"/>
    </source>
</evidence>
<keyword evidence="3" id="KW-1003">Cell membrane</keyword>
<evidence type="ECO:0000256" key="5">
    <source>
        <dbReference type="ARBA" id="ARBA00022989"/>
    </source>
</evidence>
<dbReference type="EMBL" id="JAAGOB010000001">
    <property type="protein sequence ID" value="NED93763.1"/>
    <property type="molecule type" value="Genomic_DNA"/>
</dbReference>
<comment type="similarity">
    <text evidence="7">Belongs to the binding-protein-dependent transport system permease family.</text>
</comment>
<feature type="transmembrane region" description="Helical" evidence="7">
    <location>
        <begin position="139"/>
        <end position="157"/>
    </location>
</feature>
<feature type="transmembrane region" description="Helical" evidence="7">
    <location>
        <begin position="212"/>
        <end position="245"/>
    </location>
</feature>
<dbReference type="Proteomes" id="UP000469185">
    <property type="component" value="Unassembled WGS sequence"/>
</dbReference>